<evidence type="ECO:0000313" key="1">
    <source>
        <dbReference type="EMBL" id="KAJ7525941.1"/>
    </source>
</evidence>
<proteinExistence type="predicted"/>
<protein>
    <submittedName>
        <fullName evidence="1">Uncharacterized protein</fullName>
    </submittedName>
</protein>
<dbReference type="Proteomes" id="UP001162992">
    <property type="component" value="Chromosome 17"/>
</dbReference>
<comment type="caution">
    <text evidence="1">The sequence shown here is derived from an EMBL/GenBank/DDBJ whole genome shotgun (WGS) entry which is preliminary data.</text>
</comment>
<keyword evidence="2" id="KW-1185">Reference proteome</keyword>
<gene>
    <name evidence="1" type="ORF">O6H91_17G075000</name>
</gene>
<organism evidence="1 2">
    <name type="scientific">Diphasiastrum complanatum</name>
    <name type="common">Issler's clubmoss</name>
    <name type="synonym">Lycopodium complanatum</name>
    <dbReference type="NCBI Taxonomy" id="34168"/>
    <lineage>
        <taxon>Eukaryota</taxon>
        <taxon>Viridiplantae</taxon>
        <taxon>Streptophyta</taxon>
        <taxon>Embryophyta</taxon>
        <taxon>Tracheophyta</taxon>
        <taxon>Lycopodiopsida</taxon>
        <taxon>Lycopodiales</taxon>
        <taxon>Lycopodiaceae</taxon>
        <taxon>Lycopodioideae</taxon>
        <taxon>Diphasiastrum</taxon>
    </lineage>
</organism>
<evidence type="ECO:0000313" key="2">
    <source>
        <dbReference type="Proteomes" id="UP001162992"/>
    </source>
</evidence>
<accession>A0ACC2B864</accession>
<dbReference type="EMBL" id="CM055108">
    <property type="protein sequence ID" value="KAJ7525941.1"/>
    <property type="molecule type" value="Genomic_DNA"/>
</dbReference>
<reference evidence="2" key="1">
    <citation type="journal article" date="2024" name="Proc. Natl. Acad. Sci. U.S.A.">
        <title>Extraordinary preservation of gene collinearity over three hundred million years revealed in homosporous lycophytes.</title>
        <authorList>
            <person name="Li C."/>
            <person name="Wickell D."/>
            <person name="Kuo L.Y."/>
            <person name="Chen X."/>
            <person name="Nie B."/>
            <person name="Liao X."/>
            <person name="Peng D."/>
            <person name="Ji J."/>
            <person name="Jenkins J."/>
            <person name="Williams M."/>
            <person name="Shu S."/>
            <person name="Plott C."/>
            <person name="Barry K."/>
            <person name="Rajasekar S."/>
            <person name="Grimwood J."/>
            <person name="Han X."/>
            <person name="Sun S."/>
            <person name="Hou Z."/>
            <person name="He W."/>
            <person name="Dai G."/>
            <person name="Sun C."/>
            <person name="Schmutz J."/>
            <person name="Leebens-Mack J.H."/>
            <person name="Li F.W."/>
            <person name="Wang L."/>
        </authorList>
    </citation>
    <scope>NUCLEOTIDE SEQUENCE [LARGE SCALE GENOMIC DNA]</scope>
    <source>
        <strain evidence="2">cv. PW_Plant_1</strain>
    </source>
</reference>
<sequence>MWRVLKEAITSSFRRSARSWPNYNVKNFNDADEKISTRLVSLGWDNPKLSSSEVNLSSSKVTYGDEGQMRFKFGHRRRLGFLNGSSQAETLQHRGFLCKAGLQKEAEDMEGKENYESEEELESEDSSGSDEFEDEEIVDEEDFAGLVGPTDQEEDKLLASKELLWNRIARVRITCPQDVIPVIQKWKEQGKELNKGFFITYITRLRKRARYKHALEISEWLVTEKPFELDAVDHIFRIDLTARIGQVDVAERLFNELPSEFKTSMGYSTLLMNYVKRGMIKKAEQVFEEIKKLGSLTNPFSVNQMMRLYYVKGRNEKIPLLIDQAKSAGIQPDIFTYNILMDVKGKAGNIEAMEKIMDEVKANPKVKLDAKSHGIVASAYISANLLDKAELALKRMETGNYIKTPSMYNALLRMYGQLKNAEEVERVWQHLKKLPRRSNYSLVCLLSAFTSLDGPEGVEKAFKDMEEMIKGKQGVSTSTSLRRLKTLLKIYENFHLDEKAEELRKDMPASKGTSDVINLHTSVEELLKSDDLDKAYDMLKLNQKGSRVRPLFDTYFLILDKYAEKGDVKISEKIFEDCRAARYSKNNKIWNALLKAYIKADMPAYGFRQRMFADRVYPNPETQKLLNDLKQQASSR</sequence>
<name>A0ACC2B864_DIPCM</name>